<feature type="non-terminal residue" evidence="1">
    <location>
        <position position="31"/>
    </location>
</feature>
<dbReference type="EMBL" id="BART01015099">
    <property type="protein sequence ID" value="GAG80270.1"/>
    <property type="molecule type" value="Genomic_DNA"/>
</dbReference>
<organism evidence="1">
    <name type="scientific">marine sediment metagenome</name>
    <dbReference type="NCBI Taxonomy" id="412755"/>
    <lineage>
        <taxon>unclassified sequences</taxon>
        <taxon>metagenomes</taxon>
        <taxon>ecological metagenomes</taxon>
    </lineage>
</organism>
<protein>
    <submittedName>
        <fullName evidence="1">Uncharacterized protein</fullName>
    </submittedName>
</protein>
<sequence>DSIKESIKKFRSNLIKQKIYMTARKSDKDFD</sequence>
<name>X1ACS1_9ZZZZ</name>
<dbReference type="AlphaFoldDB" id="X1ACS1"/>
<evidence type="ECO:0000313" key="1">
    <source>
        <dbReference type="EMBL" id="GAG80270.1"/>
    </source>
</evidence>
<reference evidence="1" key="1">
    <citation type="journal article" date="2014" name="Front. Microbiol.">
        <title>High frequency of phylogenetically diverse reductive dehalogenase-homologous genes in deep subseafloor sedimentary metagenomes.</title>
        <authorList>
            <person name="Kawai M."/>
            <person name="Futagami T."/>
            <person name="Toyoda A."/>
            <person name="Takaki Y."/>
            <person name="Nishi S."/>
            <person name="Hori S."/>
            <person name="Arai W."/>
            <person name="Tsubouchi T."/>
            <person name="Morono Y."/>
            <person name="Uchiyama I."/>
            <person name="Ito T."/>
            <person name="Fujiyama A."/>
            <person name="Inagaki F."/>
            <person name="Takami H."/>
        </authorList>
    </citation>
    <scope>NUCLEOTIDE SEQUENCE</scope>
    <source>
        <strain evidence="1">Expedition CK06-06</strain>
    </source>
</reference>
<accession>X1ACS1</accession>
<comment type="caution">
    <text evidence="1">The sequence shown here is derived from an EMBL/GenBank/DDBJ whole genome shotgun (WGS) entry which is preliminary data.</text>
</comment>
<proteinExistence type="predicted"/>
<gene>
    <name evidence="1" type="ORF">S01H4_29464</name>
</gene>
<feature type="non-terminal residue" evidence="1">
    <location>
        <position position="1"/>
    </location>
</feature>